<evidence type="ECO:0000256" key="4">
    <source>
        <dbReference type="ARBA" id="ARBA00022898"/>
    </source>
</evidence>
<evidence type="ECO:0000256" key="7">
    <source>
        <dbReference type="RuleBase" id="RU000382"/>
    </source>
</evidence>
<protein>
    <recommendedName>
        <fullName evidence="3 8">Glutamate decarboxylase</fullName>
        <ecNumber evidence="3 8">4.1.1.15</ecNumber>
    </recommendedName>
</protein>
<keyword evidence="10" id="KW-1185">Reference proteome</keyword>
<gene>
    <name evidence="9" type="ORF">AC579_4592</name>
</gene>
<name>A0A139ITC3_9PEZI</name>
<dbReference type="Proteomes" id="UP000073492">
    <property type="component" value="Unassembled WGS sequence"/>
</dbReference>
<dbReference type="GO" id="GO:0004351">
    <property type="term" value="F:glutamate decarboxylase activity"/>
    <property type="evidence" value="ECO:0007669"/>
    <property type="project" value="UniProtKB-EC"/>
</dbReference>
<evidence type="ECO:0000256" key="8">
    <source>
        <dbReference type="RuleBase" id="RU361171"/>
    </source>
</evidence>
<dbReference type="SUPFAM" id="SSF53383">
    <property type="entry name" value="PLP-dependent transferases"/>
    <property type="match status" value="1"/>
</dbReference>
<dbReference type="Gene3D" id="3.90.1150.160">
    <property type="match status" value="1"/>
</dbReference>
<dbReference type="GO" id="GO:0006538">
    <property type="term" value="P:L-glutamate catabolic process"/>
    <property type="evidence" value="ECO:0007669"/>
    <property type="project" value="TreeGrafter"/>
</dbReference>
<dbReference type="InterPro" id="IPR015424">
    <property type="entry name" value="PyrdxlP-dep_Trfase"/>
</dbReference>
<dbReference type="STRING" id="113226.A0A139ITC3"/>
<evidence type="ECO:0000256" key="5">
    <source>
        <dbReference type="ARBA" id="ARBA00023239"/>
    </source>
</evidence>
<proteinExistence type="inferred from homology"/>
<dbReference type="InterPro" id="IPR015421">
    <property type="entry name" value="PyrdxlP-dep_Trfase_major"/>
</dbReference>
<evidence type="ECO:0000256" key="6">
    <source>
        <dbReference type="PIRSR" id="PIRSR602129-50"/>
    </source>
</evidence>
<comment type="cofactor">
    <cofactor evidence="1 6 7">
        <name>pyridoxal 5'-phosphate</name>
        <dbReference type="ChEBI" id="CHEBI:597326"/>
    </cofactor>
</comment>
<dbReference type="InterPro" id="IPR010107">
    <property type="entry name" value="Glutamate_decarboxylase"/>
</dbReference>
<comment type="catalytic activity">
    <reaction evidence="8">
        <text>L-glutamate + H(+) = 4-aminobutanoate + CO2</text>
        <dbReference type="Rhea" id="RHEA:17785"/>
        <dbReference type="ChEBI" id="CHEBI:15378"/>
        <dbReference type="ChEBI" id="CHEBI:16526"/>
        <dbReference type="ChEBI" id="CHEBI:29985"/>
        <dbReference type="ChEBI" id="CHEBI:59888"/>
        <dbReference type="EC" id="4.1.1.15"/>
    </reaction>
</comment>
<dbReference type="OrthoDB" id="5152799at2759"/>
<dbReference type="AlphaFoldDB" id="A0A139ITC3"/>
<dbReference type="EMBL" id="LFZO01000011">
    <property type="protein sequence ID" value="KXT18028.1"/>
    <property type="molecule type" value="Genomic_DNA"/>
</dbReference>
<dbReference type="GO" id="GO:0005829">
    <property type="term" value="C:cytosol"/>
    <property type="evidence" value="ECO:0007669"/>
    <property type="project" value="TreeGrafter"/>
</dbReference>
<reference evidence="9 10" key="1">
    <citation type="submission" date="2015-07" db="EMBL/GenBank/DDBJ databases">
        <title>Comparative genomics of the Sigatoka disease complex on banana suggests a link between parallel evolutionary changes in Pseudocercospora fijiensis and Pseudocercospora eumusae and increased virulence on the banana host.</title>
        <authorList>
            <person name="Chang T.-C."/>
            <person name="Salvucci A."/>
            <person name="Crous P.W."/>
            <person name="Stergiopoulos I."/>
        </authorList>
    </citation>
    <scope>NUCLEOTIDE SEQUENCE [LARGE SCALE GENOMIC DNA]</scope>
    <source>
        <strain evidence="9 10">CBS 116634</strain>
    </source>
</reference>
<dbReference type="PANTHER" id="PTHR43321">
    <property type="entry name" value="GLUTAMATE DECARBOXYLASE"/>
    <property type="match status" value="1"/>
</dbReference>
<keyword evidence="5 7" id="KW-0456">Lyase</keyword>
<sequence length="465" mass="51985">MERSTRYSAMPAKGMTARNASAVVKEHLAADATPALNLAGYHNTFMEREIEEIMFEHLVFVSSFCSMRSPDKFQPKNITHHEAYPGSNEIERDCVTMIAELFNSPSDSAGLTAVGTSTIGSSEAIMLAVLAAKRRWERWSTEFTRDRGRANRCATVRRSLQGKSHGHPNMVTSSVVHVCWQKAALFLGIELRHCDISEQTLSMNLQDAVELVNENTILVGAVLGSSLTGTYDQVKVLNDLLEEKNKTAGLNVMIHVDAAGGGFVAPFAAPDLEWDFRLPLVCSINVSGHKFWRTRELLPKDLLFAVDYCGASRMISFTLNFSKSAVNVIAQYYQLLRLGRAGYETTMRKLYKMATHIARAILSIANGTLFRIISRGDVCALPVVLWCLRERTSYDEYTIARGLRSRGWIIPAYEIRTGTTSFTVLRVIVRNDLTQERCDAFLTDLRESISALDIAHTSQDKRPRM</sequence>
<keyword evidence="4 6" id="KW-0663">Pyridoxal phosphate</keyword>
<evidence type="ECO:0000313" key="10">
    <source>
        <dbReference type="Proteomes" id="UP000073492"/>
    </source>
</evidence>
<evidence type="ECO:0000256" key="3">
    <source>
        <dbReference type="ARBA" id="ARBA00012421"/>
    </source>
</evidence>
<feature type="modified residue" description="N6-(pyridoxal phosphate)lysine" evidence="6">
    <location>
        <position position="290"/>
    </location>
</feature>
<evidence type="ECO:0000256" key="2">
    <source>
        <dbReference type="ARBA" id="ARBA00009533"/>
    </source>
</evidence>
<organism evidence="9 10">
    <name type="scientific">Pseudocercospora musae</name>
    <dbReference type="NCBI Taxonomy" id="113226"/>
    <lineage>
        <taxon>Eukaryota</taxon>
        <taxon>Fungi</taxon>
        <taxon>Dikarya</taxon>
        <taxon>Ascomycota</taxon>
        <taxon>Pezizomycotina</taxon>
        <taxon>Dothideomycetes</taxon>
        <taxon>Dothideomycetidae</taxon>
        <taxon>Mycosphaerellales</taxon>
        <taxon>Mycosphaerellaceae</taxon>
        <taxon>Pseudocercospora</taxon>
    </lineage>
</organism>
<dbReference type="EC" id="4.1.1.15" evidence="3 8"/>
<dbReference type="Pfam" id="PF00282">
    <property type="entry name" value="Pyridoxal_deC"/>
    <property type="match status" value="1"/>
</dbReference>
<accession>A0A139ITC3</accession>
<evidence type="ECO:0000313" key="9">
    <source>
        <dbReference type="EMBL" id="KXT18028.1"/>
    </source>
</evidence>
<dbReference type="InterPro" id="IPR002129">
    <property type="entry name" value="PyrdxlP-dep_de-COase"/>
</dbReference>
<comment type="similarity">
    <text evidence="2 7">Belongs to the group II decarboxylase family.</text>
</comment>
<evidence type="ECO:0000256" key="1">
    <source>
        <dbReference type="ARBA" id="ARBA00001933"/>
    </source>
</evidence>
<keyword evidence="8" id="KW-0210">Decarboxylase</keyword>
<dbReference type="GO" id="GO:0030170">
    <property type="term" value="F:pyridoxal phosphate binding"/>
    <property type="evidence" value="ECO:0007669"/>
    <property type="project" value="InterPro"/>
</dbReference>
<dbReference type="Gene3D" id="3.40.640.10">
    <property type="entry name" value="Type I PLP-dependent aspartate aminotransferase-like (Major domain)"/>
    <property type="match status" value="1"/>
</dbReference>
<dbReference type="PANTHER" id="PTHR43321:SF6">
    <property type="entry name" value="GLUTAMATE DECARBOXYLASE"/>
    <property type="match status" value="1"/>
</dbReference>
<comment type="caution">
    <text evidence="9">The sequence shown here is derived from an EMBL/GenBank/DDBJ whole genome shotgun (WGS) entry which is preliminary data.</text>
</comment>
<dbReference type="NCBIfam" id="TIGR01788">
    <property type="entry name" value="Glu-decarb-GAD"/>
    <property type="match status" value="1"/>
</dbReference>